<comment type="similarity">
    <text evidence="1">Belongs to the UPF0111 family.</text>
</comment>
<organism evidence="2 3">
    <name type="scientific">Alkalispirochaeta sphaeroplastigenens</name>
    <dbReference type="NCBI Taxonomy" id="1187066"/>
    <lineage>
        <taxon>Bacteria</taxon>
        <taxon>Pseudomonadati</taxon>
        <taxon>Spirochaetota</taxon>
        <taxon>Spirochaetia</taxon>
        <taxon>Spirochaetales</taxon>
        <taxon>Spirochaetaceae</taxon>
        <taxon>Alkalispirochaeta</taxon>
    </lineage>
</organism>
<dbReference type="InterPro" id="IPR018445">
    <property type="entry name" value="Put_Phosphate_transp_reg"/>
</dbReference>
<dbReference type="InterPro" id="IPR038078">
    <property type="entry name" value="PhoU-like_sf"/>
</dbReference>
<dbReference type="OrthoDB" id="558650at2"/>
<keyword evidence="3" id="KW-1185">Reference proteome</keyword>
<name>A0A2S4JVT8_9SPIO</name>
<dbReference type="InterPro" id="IPR002727">
    <property type="entry name" value="DUF47"/>
</dbReference>
<dbReference type="SUPFAM" id="SSF109755">
    <property type="entry name" value="PhoU-like"/>
    <property type="match status" value="1"/>
</dbReference>
<gene>
    <name evidence="2" type="ORF">AU468_05130</name>
</gene>
<evidence type="ECO:0000313" key="2">
    <source>
        <dbReference type="EMBL" id="POR03631.1"/>
    </source>
</evidence>
<evidence type="ECO:0000256" key="1">
    <source>
        <dbReference type="ARBA" id="ARBA00008591"/>
    </source>
</evidence>
<dbReference type="PANTHER" id="PTHR36536:SF3">
    <property type="entry name" value="UPF0111 PROTEIN HI_1603"/>
    <property type="match status" value="1"/>
</dbReference>
<dbReference type="PANTHER" id="PTHR36536">
    <property type="entry name" value="UPF0111 PROTEIN HI_1603"/>
    <property type="match status" value="1"/>
</dbReference>
<dbReference type="EMBL" id="LPWH01000052">
    <property type="protein sequence ID" value="POR03631.1"/>
    <property type="molecule type" value="Genomic_DNA"/>
</dbReference>
<evidence type="ECO:0000313" key="3">
    <source>
        <dbReference type="Proteomes" id="UP000237350"/>
    </source>
</evidence>
<dbReference type="Proteomes" id="UP000237350">
    <property type="component" value="Unassembled WGS sequence"/>
</dbReference>
<proteinExistence type="inferred from homology"/>
<sequence length="226" mass="26251">MTAMGKKTVAGGVFASRAKTLELEIEQFLGLVDQSAMLLEEAVKKYIQGDLELFEKQCSEIDRIERDADDLRRQIKHRLYAEMLIPDSRGDVLGLLENTDSICDVAKRVTTHFSIEKPEIYPFLKDDFLELTEICRKAVQELTLAERAFFRELYRVTEHLDKVHFWEHQADEVEDRLKRKAFESPDIKEFSKRVHMRFFAERISLLADEAEAVGERLAISAIKRTL</sequence>
<reference evidence="3" key="1">
    <citation type="submission" date="2015-12" db="EMBL/GenBank/DDBJ databases">
        <authorList>
            <person name="Lodha T.D."/>
            <person name="Chintalapati S."/>
            <person name="Chintalapati V.R."/>
            <person name="Sravanthi T."/>
        </authorList>
    </citation>
    <scope>NUCLEOTIDE SEQUENCE [LARGE SCALE GENOMIC DNA]</scope>
    <source>
        <strain evidence="3">JC133</strain>
    </source>
</reference>
<dbReference type="Pfam" id="PF01865">
    <property type="entry name" value="PhoU_div"/>
    <property type="match status" value="1"/>
</dbReference>
<evidence type="ECO:0008006" key="4">
    <source>
        <dbReference type="Google" id="ProtNLM"/>
    </source>
</evidence>
<protein>
    <recommendedName>
        <fullName evidence="4">Phosphate transport regulator</fullName>
    </recommendedName>
</protein>
<dbReference type="AlphaFoldDB" id="A0A2S4JVT8"/>
<dbReference type="Gene3D" id="1.20.58.220">
    <property type="entry name" value="Phosphate transport system protein phou homolog 2, domain 2"/>
    <property type="match status" value="1"/>
</dbReference>
<comment type="caution">
    <text evidence="2">The sequence shown here is derived from an EMBL/GenBank/DDBJ whole genome shotgun (WGS) entry which is preliminary data.</text>
</comment>
<accession>A0A2S4JVT8</accession>